<reference evidence="3 4" key="1">
    <citation type="submission" date="2021-01" db="EMBL/GenBank/DDBJ databases">
        <title>Whole genome shotgun sequence of Planobispora siamensis NBRC 107568.</title>
        <authorList>
            <person name="Komaki H."/>
            <person name="Tamura T."/>
        </authorList>
    </citation>
    <scope>NUCLEOTIDE SEQUENCE [LARGE SCALE GENOMIC DNA]</scope>
    <source>
        <strain evidence="3 4">NBRC 107568</strain>
    </source>
</reference>
<evidence type="ECO:0000256" key="1">
    <source>
        <dbReference type="ARBA" id="ARBA00006845"/>
    </source>
</evidence>
<dbReference type="InterPro" id="IPR035905">
    <property type="entry name" value="Barstar-like_sf"/>
</dbReference>
<keyword evidence="4" id="KW-1185">Reference proteome</keyword>
<accession>A0A8J3SPX8</accession>
<proteinExistence type="inferred from homology"/>
<evidence type="ECO:0000313" key="3">
    <source>
        <dbReference type="EMBL" id="GIH96550.1"/>
    </source>
</evidence>
<sequence>MGSVQPKFLLLDEDDQVLGACLNAEGVFVESAESDEDLTVEVLGCLPAQRLRDHLEGSERYRRRNPLDSLRLRMLDVAGEPLVDFWMGEIIEWRSSRLDPERVDIIALRGFDSPSAGGRDVWERWRSARPDRLNQWAPYGPEGRREWLTIVGRSSFRRAGVPDRPPGCVYHLDGTHVTDEAAFYLAIGEAINGPGGYFGWNLDALDDCLAGRFGARTPFTLIWSDSQVARESLTRTLGEADDAPSYFEVIQKIFAEHDVHVVLR</sequence>
<comment type="caution">
    <text evidence="3">The sequence shown here is derived from an EMBL/GenBank/DDBJ whole genome shotgun (WGS) entry which is preliminary data.</text>
</comment>
<dbReference type="RefSeq" id="WP_204068595.1">
    <property type="nucleotide sequence ID" value="NZ_BOOJ01000068.1"/>
</dbReference>
<evidence type="ECO:0000313" key="4">
    <source>
        <dbReference type="Proteomes" id="UP000619788"/>
    </source>
</evidence>
<dbReference type="EMBL" id="BOOJ01000068">
    <property type="protein sequence ID" value="GIH96550.1"/>
    <property type="molecule type" value="Genomic_DNA"/>
</dbReference>
<dbReference type="Pfam" id="PF01337">
    <property type="entry name" value="Barstar"/>
    <property type="match status" value="1"/>
</dbReference>
<dbReference type="SUPFAM" id="SSF52038">
    <property type="entry name" value="Barstar-related"/>
    <property type="match status" value="1"/>
</dbReference>
<gene>
    <name evidence="3" type="ORF">Psi01_71800</name>
</gene>
<evidence type="ECO:0000259" key="2">
    <source>
        <dbReference type="Pfam" id="PF01337"/>
    </source>
</evidence>
<dbReference type="AlphaFoldDB" id="A0A8J3SPX8"/>
<name>A0A8J3SPX8_9ACTN</name>
<protein>
    <recommendedName>
        <fullName evidence="2">Barstar (barnase inhibitor) domain-containing protein</fullName>
    </recommendedName>
</protein>
<dbReference type="Gene3D" id="3.30.370.10">
    <property type="entry name" value="Barstar-like"/>
    <property type="match status" value="1"/>
</dbReference>
<feature type="domain" description="Barstar (barnase inhibitor)" evidence="2">
    <location>
        <begin position="170"/>
        <end position="236"/>
    </location>
</feature>
<organism evidence="3 4">
    <name type="scientific">Planobispora siamensis</name>
    <dbReference type="NCBI Taxonomy" id="936338"/>
    <lineage>
        <taxon>Bacteria</taxon>
        <taxon>Bacillati</taxon>
        <taxon>Actinomycetota</taxon>
        <taxon>Actinomycetes</taxon>
        <taxon>Streptosporangiales</taxon>
        <taxon>Streptosporangiaceae</taxon>
        <taxon>Planobispora</taxon>
    </lineage>
</organism>
<dbReference type="InterPro" id="IPR000468">
    <property type="entry name" value="Barstar"/>
</dbReference>
<dbReference type="Proteomes" id="UP000619788">
    <property type="component" value="Unassembled WGS sequence"/>
</dbReference>
<comment type="similarity">
    <text evidence="1">Belongs to the barstar family.</text>
</comment>